<reference evidence="7 8" key="1">
    <citation type="journal article" date="2023" name="Int. J. Syst. Evol. Microbiol.">
        <title>Methylocystis iwaonis sp. nov., a type II methane-oxidizing bacterium from surface soil of a rice paddy field in Japan, and emended description of the genus Methylocystis (ex Whittenbury et al. 1970) Bowman et al. 1993.</title>
        <authorList>
            <person name="Kaise H."/>
            <person name="Sawadogo J.B."/>
            <person name="Alam M.S."/>
            <person name="Ueno C."/>
            <person name="Dianou D."/>
            <person name="Shinjo R."/>
            <person name="Asakawa S."/>
        </authorList>
    </citation>
    <scope>NUCLEOTIDE SEQUENCE [LARGE SCALE GENOMIC DNA]</scope>
    <source>
        <strain evidence="7 8">SS37A-Re</strain>
    </source>
</reference>
<dbReference type="SUPFAM" id="SSF140478">
    <property type="entry name" value="LemA-like"/>
    <property type="match status" value="1"/>
</dbReference>
<feature type="coiled-coil region" evidence="6">
    <location>
        <begin position="117"/>
        <end position="151"/>
    </location>
</feature>
<evidence type="ECO:0000256" key="2">
    <source>
        <dbReference type="ARBA" id="ARBA00008854"/>
    </source>
</evidence>
<dbReference type="Pfam" id="PF04011">
    <property type="entry name" value="LemA"/>
    <property type="match status" value="1"/>
</dbReference>
<dbReference type="InterPro" id="IPR023353">
    <property type="entry name" value="LemA-like_dom_sf"/>
</dbReference>
<dbReference type="Proteomes" id="UP001317629">
    <property type="component" value="Chromosome"/>
</dbReference>
<protein>
    <recommendedName>
        <fullName evidence="9">LemA family protein</fullName>
    </recommendedName>
</protein>
<dbReference type="InterPro" id="IPR007156">
    <property type="entry name" value="MamQ_LemA"/>
</dbReference>
<keyword evidence="4" id="KW-1133">Transmembrane helix</keyword>
<evidence type="ECO:0008006" key="9">
    <source>
        <dbReference type="Google" id="ProtNLM"/>
    </source>
</evidence>
<evidence type="ECO:0000256" key="4">
    <source>
        <dbReference type="ARBA" id="ARBA00022989"/>
    </source>
</evidence>
<keyword evidence="8" id="KW-1185">Reference proteome</keyword>
<dbReference type="RefSeq" id="WP_281930344.1">
    <property type="nucleotide sequence ID" value="NZ_AP027142.1"/>
</dbReference>
<comment type="similarity">
    <text evidence="2">Belongs to the LemA family.</text>
</comment>
<dbReference type="EMBL" id="AP027142">
    <property type="protein sequence ID" value="BDV33051.1"/>
    <property type="molecule type" value="Genomic_DNA"/>
</dbReference>
<comment type="subcellular location">
    <subcellularLocation>
        <location evidence="1">Membrane</location>
        <topology evidence="1">Single-pass membrane protein</topology>
    </subcellularLocation>
</comment>
<evidence type="ECO:0000313" key="8">
    <source>
        <dbReference type="Proteomes" id="UP001317629"/>
    </source>
</evidence>
<keyword evidence="6" id="KW-0175">Coiled coil</keyword>
<evidence type="ECO:0000256" key="1">
    <source>
        <dbReference type="ARBA" id="ARBA00004167"/>
    </source>
</evidence>
<gene>
    <name evidence="7" type="ORF">SS37A_05800</name>
</gene>
<dbReference type="Gene3D" id="1.20.1440.20">
    <property type="entry name" value="LemA-like domain"/>
    <property type="match status" value="1"/>
</dbReference>
<accession>A0ABN6VBG2</accession>
<evidence type="ECO:0000313" key="7">
    <source>
        <dbReference type="EMBL" id="BDV33051.1"/>
    </source>
</evidence>
<name>A0ABN6VBG2_9HYPH</name>
<dbReference type="PANTHER" id="PTHR34478">
    <property type="entry name" value="PROTEIN LEMA"/>
    <property type="match status" value="1"/>
</dbReference>
<sequence>MAPFLIAFICLCIATAVLASRYLRLQSLDAQCKAAAEQVDAELANWHAMLPALAGVMRAFAPKERGAVDVVARLHASGRRAGSPQARLLAEARLGDGVHGLLARAQATPEIQRLDDFRQLRAALEEAEGGLAAARRRLATATADYNRALRRFPECLFTGRLRLTPRDYYDIAVDDSRAGETLV</sequence>
<proteinExistence type="inferred from homology"/>
<organism evidence="7 8">
    <name type="scientific">Methylocystis iwaonis</name>
    <dbReference type="NCBI Taxonomy" id="2885079"/>
    <lineage>
        <taxon>Bacteria</taxon>
        <taxon>Pseudomonadati</taxon>
        <taxon>Pseudomonadota</taxon>
        <taxon>Alphaproteobacteria</taxon>
        <taxon>Hyphomicrobiales</taxon>
        <taxon>Methylocystaceae</taxon>
        <taxon>Methylocystis</taxon>
    </lineage>
</organism>
<keyword evidence="3" id="KW-0812">Transmembrane</keyword>
<evidence type="ECO:0000256" key="5">
    <source>
        <dbReference type="ARBA" id="ARBA00023136"/>
    </source>
</evidence>
<dbReference type="PANTHER" id="PTHR34478:SF1">
    <property type="entry name" value="PROTEIN LEMA"/>
    <property type="match status" value="1"/>
</dbReference>
<evidence type="ECO:0000256" key="6">
    <source>
        <dbReference type="SAM" id="Coils"/>
    </source>
</evidence>
<evidence type="ECO:0000256" key="3">
    <source>
        <dbReference type="ARBA" id="ARBA00022692"/>
    </source>
</evidence>
<keyword evidence="5" id="KW-0472">Membrane</keyword>